<dbReference type="RefSeq" id="WP_201919428.1">
    <property type="nucleotide sequence ID" value="NZ_BAABAX010000005.1"/>
</dbReference>
<organism evidence="4 5">
    <name type="scientific">Aquimarina mytili</name>
    <dbReference type="NCBI Taxonomy" id="874423"/>
    <lineage>
        <taxon>Bacteria</taxon>
        <taxon>Pseudomonadati</taxon>
        <taxon>Bacteroidota</taxon>
        <taxon>Flavobacteriia</taxon>
        <taxon>Flavobacteriales</taxon>
        <taxon>Flavobacteriaceae</taxon>
        <taxon>Aquimarina</taxon>
    </lineage>
</organism>
<dbReference type="SUPFAM" id="SSF48403">
    <property type="entry name" value="Ankyrin repeat"/>
    <property type="match status" value="1"/>
</dbReference>
<dbReference type="Gene3D" id="1.25.40.20">
    <property type="entry name" value="Ankyrin repeat-containing domain"/>
    <property type="match status" value="2"/>
</dbReference>
<evidence type="ECO:0000256" key="2">
    <source>
        <dbReference type="ARBA" id="ARBA00023043"/>
    </source>
</evidence>
<dbReference type="PROSITE" id="PS50088">
    <property type="entry name" value="ANK_REPEAT"/>
    <property type="match status" value="3"/>
</dbReference>
<dbReference type="EMBL" id="JAERQJ010000003">
    <property type="protein sequence ID" value="MBL0683957.1"/>
    <property type="molecule type" value="Genomic_DNA"/>
</dbReference>
<name>A0A936ZRA9_9FLAO</name>
<dbReference type="Proteomes" id="UP000651057">
    <property type="component" value="Unassembled WGS sequence"/>
</dbReference>
<dbReference type="SMART" id="SM00248">
    <property type="entry name" value="ANK"/>
    <property type="match status" value="4"/>
</dbReference>
<keyword evidence="1" id="KW-0677">Repeat</keyword>
<gene>
    <name evidence="4" type="ORF">JJQ60_10545</name>
</gene>
<dbReference type="PANTHER" id="PTHR24189:SF50">
    <property type="entry name" value="ANKYRIN REPEAT AND SOCS BOX PROTEIN 2"/>
    <property type="match status" value="1"/>
</dbReference>
<feature type="repeat" description="ANK" evidence="3">
    <location>
        <begin position="133"/>
        <end position="165"/>
    </location>
</feature>
<dbReference type="InterPro" id="IPR050745">
    <property type="entry name" value="Multifunctional_regulatory"/>
</dbReference>
<proteinExistence type="predicted"/>
<sequence length="185" mass="19616">MNVSDNIKKLLEHLNSIDVHSVDALGETPLMKACSQNADSAVDLLIKKGANVNYYNEKSIGGPATALMLAAATNAEETVKILIENNAEIETCHKINGMTALMFAAKNNAEKALQVLLQSGANLEAKTFGLIGVGKTALILAVTENHKEIVGLLLQKGAKTKPLGAIDRKKISAAMVKWLKAKGAL</sequence>
<dbReference type="PANTHER" id="PTHR24189">
    <property type="entry name" value="MYOTROPHIN"/>
    <property type="match status" value="1"/>
</dbReference>
<evidence type="ECO:0000256" key="3">
    <source>
        <dbReference type="PROSITE-ProRule" id="PRU00023"/>
    </source>
</evidence>
<keyword evidence="2 3" id="KW-0040">ANK repeat</keyword>
<dbReference type="Pfam" id="PF13857">
    <property type="entry name" value="Ank_5"/>
    <property type="match status" value="1"/>
</dbReference>
<dbReference type="PROSITE" id="PS50297">
    <property type="entry name" value="ANK_REP_REGION"/>
    <property type="match status" value="3"/>
</dbReference>
<reference evidence="4" key="1">
    <citation type="submission" date="2021-01" db="EMBL/GenBank/DDBJ databases">
        <authorList>
            <person name="Zhong Y.L."/>
        </authorList>
    </citation>
    <scope>NUCLEOTIDE SEQUENCE</scope>
    <source>
        <strain evidence="4">KCTC 23302</strain>
    </source>
</reference>
<protein>
    <submittedName>
        <fullName evidence="4">Ankyrin repeat domain-containing protein</fullName>
    </submittedName>
</protein>
<evidence type="ECO:0000256" key="1">
    <source>
        <dbReference type="ARBA" id="ARBA00022737"/>
    </source>
</evidence>
<dbReference type="InterPro" id="IPR002110">
    <property type="entry name" value="Ankyrin_rpt"/>
</dbReference>
<feature type="repeat" description="ANK" evidence="3">
    <location>
        <begin position="25"/>
        <end position="57"/>
    </location>
</feature>
<keyword evidence="5" id="KW-1185">Reference proteome</keyword>
<dbReference type="Pfam" id="PF12796">
    <property type="entry name" value="Ank_2"/>
    <property type="match status" value="1"/>
</dbReference>
<feature type="repeat" description="ANK" evidence="3">
    <location>
        <begin position="96"/>
        <end position="128"/>
    </location>
</feature>
<evidence type="ECO:0000313" key="5">
    <source>
        <dbReference type="Proteomes" id="UP000651057"/>
    </source>
</evidence>
<accession>A0A936ZRA9</accession>
<dbReference type="InterPro" id="IPR036770">
    <property type="entry name" value="Ankyrin_rpt-contain_sf"/>
</dbReference>
<dbReference type="AlphaFoldDB" id="A0A936ZRA9"/>
<comment type="caution">
    <text evidence="4">The sequence shown here is derived from an EMBL/GenBank/DDBJ whole genome shotgun (WGS) entry which is preliminary data.</text>
</comment>
<evidence type="ECO:0000313" key="4">
    <source>
        <dbReference type="EMBL" id="MBL0683957.1"/>
    </source>
</evidence>